<proteinExistence type="predicted"/>
<sequence length="333" mass="37791">MPRLQIDQKLAFGKLKAYVKLDAGVGEAVPVTGDSGHLRRQIENLRQRNDRLSERVERQARELKTLRRKAGGGKSRKEEPRSVFVDGAVLPPHDARPCGPTYRDDALYLRSADHDAKRLVERLGVRPGSSLLDVGCGPGRLAIGLIRQVGEDLDYHGVDVNATWLGWAKSNLTPAHPRYKFTRLDVKSDRYNPSGATLPEDFRFPFADESFDSICLFSVFTHMMPDDVRVYLRDFYRILRPGGRVLATAFLEDGVPEVEENPAGYLGQNWSGPLHCVRYRRSFFNAMIREAGLKIEREDSNVKVSKERDPNETYQRHLYLSKPPGNRESSERV</sequence>
<evidence type="ECO:0000256" key="1">
    <source>
        <dbReference type="SAM" id="Coils"/>
    </source>
</evidence>
<dbReference type="InterPro" id="IPR050508">
    <property type="entry name" value="Methyltransf_Superfamily"/>
</dbReference>
<dbReference type="EMBL" id="JAWXXX010000001">
    <property type="protein sequence ID" value="MDX5893863.1"/>
    <property type="molecule type" value="Genomic_DNA"/>
</dbReference>
<dbReference type="SUPFAM" id="SSF53335">
    <property type="entry name" value="S-adenosyl-L-methionine-dependent methyltransferases"/>
    <property type="match status" value="1"/>
</dbReference>
<keyword evidence="1" id="KW-0175">Coiled coil</keyword>
<accession>A0A023X2L6</accession>
<dbReference type="CDD" id="cd02440">
    <property type="entry name" value="AdoMet_MTases"/>
    <property type="match status" value="1"/>
</dbReference>
<dbReference type="PANTHER" id="PTHR42912:SF93">
    <property type="entry name" value="N6-ADENOSINE-METHYLTRANSFERASE TMT1A"/>
    <property type="match status" value="1"/>
</dbReference>
<dbReference type="RefSeq" id="WP_051589433.1">
    <property type="nucleotide sequence ID" value="NZ_JAWXXX010000001.1"/>
</dbReference>
<dbReference type="OrthoDB" id="3372196at2"/>
<reference evidence="3 5" key="1">
    <citation type="submission" date="2014-03" db="EMBL/GenBank/DDBJ databases">
        <title>Complete genome sequence of the Radio-Resistant Rubrobacter radiotolerans RSPS-4.</title>
        <authorList>
            <person name="Egas C.C."/>
            <person name="Barroso C.C."/>
            <person name="Froufe H.J.C."/>
            <person name="Pacheco J.J."/>
            <person name="Albuquerque L.L."/>
            <person name="da Costa M.M.S."/>
        </authorList>
    </citation>
    <scope>NUCLEOTIDE SEQUENCE [LARGE SCALE GENOMIC DNA]</scope>
    <source>
        <strain evidence="3 5">RSPS-4</strain>
    </source>
</reference>
<dbReference type="Proteomes" id="UP000025229">
    <property type="component" value="Chromosome"/>
</dbReference>
<feature type="compositionally biased region" description="Basic and acidic residues" evidence="2">
    <location>
        <begin position="302"/>
        <end position="315"/>
    </location>
</feature>
<keyword evidence="3" id="KW-0489">Methyltransferase</keyword>
<dbReference type="PANTHER" id="PTHR42912">
    <property type="entry name" value="METHYLTRANSFERASE"/>
    <property type="match status" value="1"/>
</dbReference>
<evidence type="ECO:0000313" key="5">
    <source>
        <dbReference type="Proteomes" id="UP000025229"/>
    </source>
</evidence>
<dbReference type="GO" id="GO:0008168">
    <property type="term" value="F:methyltransferase activity"/>
    <property type="evidence" value="ECO:0007669"/>
    <property type="project" value="UniProtKB-KW"/>
</dbReference>
<feature type="region of interest" description="Disordered" evidence="2">
    <location>
        <begin position="302"/>
        <end position="333"/>
    </location>
</feature>
<evidence type="ECO:0000313" key="3">
    <source>
        <dbReference type="EMBL" id="AHY46456.1"/>
    </source>
</evidence>
<feature type="coiled-coil region" evidence="1">
    <location>
        <begin position="35"/>
        <end position="69"/>
    </location>
</feature>
<evidence type="ECO:0000256" key="2">
    <source>
        <dbReference type="SAM" id="MobiDB-lite"/>
    </source>
</evidence>
<evidence type="ECO:0000313" key="4">
    <source>
        <dbReference type="EMBL" id="MDX5893863.1"/>
    </source>
</evidence>
<dbReference type="Pfam" id="PF13489">
    <property type="entry name" value="Methyltransf_23"/>
    <property type="match status" value="1"/>
</dbReference>
<keyword evidence="5" id="KW-1185">Reference proteome</keyword>
<protein>
    <submittedName>
        <fullName evidence="3 4">Methyltransferase domain</fullName>
    </submittedName>
</protein>
<keyword evidence="3" id="KW-0808">Transferase</keyword>
<reference evidence="4" key="2">
    <citation type="submission" date="2023-11" db="EMBL/GenBank/DDBJ databases">
        <title>MicrobeMod: A computational toolkit for identifying prokaryotic methylation and restriction-modification with nanopore sequencing.</title>
        <authorList>
            <person name="Crits-Christoph A."/>
            <person name="Kang S.C."/>
            <person name="Lee H."/>
            <person name="Ostrov N."/>
        </authorList>
    </citation>
    <scope>NUCLEOTIDE SEQUENCE</scope>
    <source>
        <strain evidence="4">ATCC 51242</strain>
    </source>
</reference>
<dbReference type="AlphaFoldDB" id="A0A023X2L6"/>
<dbReference type="STRING" id="42256.RradSPS_1173"/>
<dbReference type="KEGG" id="rrd:RradSPS_1173"/>
<name>A0A023X2L6_RUBRA</name>
<dbReference type="GO" id="GO:0032259">
    <property type="term" value="P:methylation"/>
    <property type="evidence" value="ECO:0007669"/>
    <property type="project" value="UniProtKB-KW"/>
</dbReference>
<dbReference type="HOGENOM" id="CLU_833892_0_0_11"/>
<dbReference type="Proteomes" id="UP001281130">
    <property type="component" value="Unassembled WGS sequence"/>
</dbReference>
<dbReference type="InterPro" id="IPR029063">
    <property type="entry name" value="SAM-dependent_MTases_sf"/>
</dbReference>
<organism evidence="3 5">
    <name type="scientific">Rubrobacter radiotolerans</name>
    <name type="common">Arthrobacter radiotolerans</name>
    <dbReference type="NCBI Taxonomy" id="42256"/>
    <lineage>
        <taxon>Bacteria</taxon>
        <taxon>Bacillati</taxon>
        <taxon>Actinomycetota</taxon>
        <taxon>Rubrobacteria</taxon>
        <taxon>Rubrobacterales</taxon>
        <taxon>Rubrobacteraceae</taxon>
        <taxon>Rubrobacter</taxon>
    </lineage>
</organism>
<dbReference type="Gene3D" id="3.40.50.150">
    <property type="entry name" value="Vaccinia Virus protein VP39"/>
    <property type="match status" value="1"/>
</dbReference>
<dbReference type="eggNOG" id="COG0500">
    <property type="taxonomic scope" value="Bacteria"/>
</dbReference>
<dbReference type="EMBL" id="CP007514">
    <property type="protein sequence ID" value="AHY46456.1"/>
    <property type="molecule type" value="Genomic_DNA"/>
</dbReference>
<gene>
    <name evidence="3" type="ORF">RradSPS_1173</name>
    <name evidence="4" type="ORF">SIL72_07440</name>
</gene>